<dbReference type="PROSITE" id="PS00107">
    <property type="entry name" value="PROTEIN_KINASE_ATP"/>
    <property type="match status" value="1"/>
</dbReference>
<organism evidence="9 10">
    <name type="scientific">Phytophthora pseudosyringae</name>
    <dbReference type="NCBI Taxonomy" id="221518"/>
    <lineage>
        <taxon>Eukaryota</taxon>
        <taxon>Sar</taxon>
        <taxon>Stramenopiles</taxon>
        <taxon>Oomycota</taxon>
        <taxon>Peronosporomycetes</taxon>
        <taxon>Peronosporales</taxon>
        <taxon>Peronosporaceae</taxon>
        <taxon>Phytophthora</taxon>
    </lineage>
</organism>
<dbReference type="GO" id="GO:0005952">
    <property type="term" value="C:cAMP-dependent protein kinase complex"/>
    <property type="evidence" value="ECO:0007669"/>
    <property type="project" value="TreeGrafter"/>
</dbReference>
<dbReference type="PANTHER" id="PTHR24353:SF37">
    <property type="entry name" value="CAMP-DEPENDENT PROTEIN KINASE CATALYTIC SUBUNIT PRKX"/>
    <property type="match status" value="1"/>
</dbReference>
<dbReference type="CDD" id="cd05123">
    <property type="entry name" value="STKc_AGC"/>
    <property type="match status" value="1"/>
</dbReference>
<feature type="binding site" evidence="6">
    <location>
        <position position="35"/>
    </location>
    <ligand>
        <name>ATP</name>
        <dbReference type="ChEBI" id="CHEBI:30616"/>
    </ligand>
</feature>
<evidence type="ECO:0000256" key="5">
    <source>
        <dbReference type="ARBA" id="ARBA00022840"/>
    </source>
</evidence>
<dbReference type="GO" id="GO:0005524">
    <property type="term" value="F:ATP binding"/>
    <property type="evidence" value="ECO:0007669"/>
    <property type="project" value="UniProtKB-UniRule"/>
</dbReference>
<keyword evidence="3 6" id="KW-0547">Nucleotide-binding</keyword>
<keyword evidence="1 7" id="KW-0723">Serine/threonine-protein kinase</keyword>
<evidence type="ECO:0000259" key="8">
    <source>
        <dbReference type="PROSITE" id="PS50011"/>
    </source>
</evidence>
<keyword evidence="10" id="KW-1185">Reference proteome</keyword>
<evidence type="ECO:0000313" key="10">
    <source>
        <dbReference type="Proteomes" id="UP000694044"/>
    </source>
</evidence>
<dbReference type="OrthoDB" id="76001at2759"/>
<dbReference type="Pfam" id="PF00069">
    <property type="entry name" value="Pkinase"/>
    <property type="match status" value="1"/>
</dbReference>
<evidence type="ECO:0000256" key="4">
    <source>
        <dbReference type="ARBA" id="ARBA00022777"/>
    </source>
</evidence>
<keyword evidence="5 6" id="KW-0067">ATP-binding</keyword>
<evidence type="ECO:0000256" key="3">
    <source>
        <dbReference type="ARBA" id="ARBA00022741"/>
    </source>
</evidence>
<proteinExistence type="inferred from homology"/>
<dbReference type="GO" id="GO:0004691">
    <property type="term" value="F:cAMP-dependent protein kinase activity"/>
    <property type="evidence" value="ECO:0007669"/>
    <property type="project" value="TreeGrafter"/>
</dbReference>
<accession>A0A8T1WB49</accession>
<evidence type="ECO:0000256" key="6">
    <source>
        <dbReference type="PROSITE-ProRule" id="PRU10141"/>
    </source>
</evidence>
<comment type="similarity">
    <text evidence="7">Belongs to the protein kinase superfamily.</text>
</comment>
<dbReference type="Proteomes" id="UP000694044">
    <property type="component" value="Unassembled WGS sequence"/>
</dbReference>
<protein>
    <recommendedName>
        <fullName evidence="8">Protein kinase domain-containing protein</fullName>
    </recommendedName>
</protein>
<evidence type="ECO:0000313" key="9">
    <source>
        <dbReference type="EMBL" id="KAG7391242.1"/>
    </source>
</evidence>
<reference evidence="9" key="1">
    <citation type="submission" date="2021-02" db="EMBL/GenBank/DDBJ databases">
        <authorList>
            <person name="Palmer J.M."/>
        </authorList>
    </citation>
    <scope>NUCLEOTIDE SEQUENCE</scope>
    <source>
        <strain evidence="9">SCRP734</strain>
    </source>
</reference>
<evidence type="ECO:0000256" key="7">
    <source>
        <dbReference type="RuleBase" id="RU000304"/>
    </source>
</evidence>
<dbReference type="EMBL" id="JAGDFM010000023">
    <property type="protein sequence ID" value="KAG7391242.1"/>
    <property type="molecule type" value="Genomic_DNA"/>
</dbReference>
<dbReference type="AlphaFoldDB" id="A0A8T1WB49"/>
<dbReference type="InterPro" id="IPR008271">
    <property type="entry name" value="Ser/Thr_kinase_AS"/>
</dbReference>
<gene>
    <name evidence="9" type="ORF">PHYPSEUDO_005603</name>
</gene>
<keyword evidence="4" id="KW-0418">Kinase</keyword>
<dbReference type="PROSITE" id="PS00108">
    <property type="entry name" value="PROTEIN_KINASE_ST"/>
    <property type="match status" value="1"/>
</dbReference>
<name>A0A8T1WB49_9STRA</name>
<evidence type="ECO:0000256" key="2">
    <source>
        <dbReference type="ARBA" id="ARBA00022679"/>
    </source>
</evidence>
<evidence type="ECO:0000256" key="1">
    <source>
        <dbReference type="ARBA" id="ARBA00022527"/>
    </source>
</evidence>
<keyword evidence="2" id="KW-0808">Transferase</keyword>
<dbReference type="InterPro" id="IPR000719">
    <property type="entry name" value="Prot_kinase_dom"/>
</dbReference>
<feature type="domain" description="Protein kinase" evidence="8">
    <location>
        <begin position="6"/>
        <end position="284"/>
    </location>
</feature>
<sequence length="344" mass="39043">MSMDDFEQLQLLGRGGYASVYLVRRNNSRDLYALKRISRSKIVTEQQKTRLEAEKFILRKVTSPFLCQGLEAVETAEEVAVLQEYIEGRALYECVWKFKDSGRFPENVAKFFAAQLVLGLRDLHARGYIHRDFKSGNVLVGKDGFAKVIDFGLSKKMSEGGDSSDRTQSMCGTHYIMAPEMFFKEPYGFAIDWWSLGVVIYEMVVGNPPWAYQCPTDSTTDEYFQRIKRKAGSLFQTTDGRVERTANALSSDLQSLISALLQINPRERLGRNGAAEQVINHVWFNDIDWVKFDTKEGTQPSIAVPYDFNGDYNAARLRTPEGQESLSSAESIDPEDNAKYFADF</sequence>
<dbReference type="InterPro" id="IPR045270">
    <property type="entry name" value="STKc_AGC"/>
</dbReference>
<dbReference type="InterPro" id="IPR017441">
    <property type="entry name" value="Protein_kinase_ATP_BS"/>
</dbReference>
<dbReference type="PANTHER" id="PTHR24353">
    <property type="entry name" value="CYCLIC NUCLEOTIDE-DEPENDENT PROTEIN KINASE"/>
    <property type="match status" value="1"/>
</dbReference>
<dbReference type="PROSITE" id="PS50011">
    <property type="entry name" value="PROTEIN_KINASE_DOM"/>
    <property type="match status" value="1"/>
</dbReference>
<comment type="caution">
    <text evidence="9">The sequence shown here is derived from an EMBL/GenBank/DDBJ whole genome shotgun (WGS) entry which is preliminary data.</text>
</comment>